<keyword evidence="3" id="KW-1185">Reference proteome</keyword>
<dbReference type="Proteomes" id="UP000067523">
    <property type="component" value="Chromosome"/>
</dbReference>
<accession>A0A0U2XEN9</accession>
<evidence type="ECO:0000313" key="3">
    <source>
        <dbReference type="Proteomes" id="UP000067523"/>
    </source>
</evidence>
<organism evidence="2 3">
    <name type="scientific">Enterococcus rotai</name>
    <dbReference type="NCBI Taxonomy" id="118060"/>
    <lineage>
        <taxon>Bacteria</taxon>
        <taxon>Bacillati</taxon>
        <taxon>Bacillota</taxon>
        <taxon>Bacilli</taxon>
        <taxon>Lactobacillales</taxon>
        <taxon>Enterococcaceae</taxon>
        <taxon>Enterococcus</taxon>
    </lineage>
</organism>
<proteinExistence type="predicted"/>
<dbReference type="AlphaFoldDB" id="A0A0U2XEN9"/>
<evidence type="ECO:0000313" key="2">
    <source>
        <dbReference type="EMBL" id="ALS35821.1"/>
    </source>
</evidence>
<feature type="compositionally biased region" description="Polar residues" evidence="1">
    <location>
        <begin position="1"/>
        <end position="19"/>
    </location>
</feature>
<feature type="region of interest" description="Disordered" evidence="1">
    <location>
        <begin position="1"/>
        <end position="69"/>
    </location>
</feature>
<gene>
    <name evidence="2" type="ORF">ATZ35_01195</name>
</gene>
<protein>
    <submittedName>
        <fullName evidence="2">Uncharacterized protein</fullName>
    </submittedName>
</protein>
<dbReference type="KEGG" id="erx:ATZ35_01195"/>
<sequence length="149" mass="17311">MDQVENNTPSLSSASTNYDWVNGEWKRDSKGDLPKEALKKMKPQEREQEAKAQKERQQQRQYQQKENDIAVSQDYLDSVVSRNKGQGFKASSVDQMFLKNIPDGKRFVKEDNTFDVTKWNREKSSLRPTVQPLDIDVEKGQGRTIYKPK</sequence>
<dbReference type="RefSeq" id="WP_208928718.1">
    <property type="nucleotide sequence ID" value="NZ_CP013655.1"/>
</dbReference>
<dbReference type="EMBL" id="CP013655">
    <property type="protein sequence ID" value="ALS35821.1"/>
    <property type="molecule type" value="Genomic_DNA"/>
</dbReference>
<name>A0A0U2XEN9_9ENTE</name>
<dbReference type="STRING" id="118060.ATZ35_01195"/>
<reference evidence="3" key="1">
    <citation type="submission" date="2015-12" db="EMBL/GenBank/DDBJ databases">
        <authorList>
            <person name="Lauer A."/>
            <person name="Humrighouse B."/>
            <person name="Loparev V."/>
            <person name="Shewmaker P.L."/>
            <person name="Whitney A.M."/>
            <person name="McLaughlin R.W."/>
        </authorList>
    </citation>
    <scope>NUCLEOTIDE SEQUENCE [LARGE SCALE GENOMIC DNA]</scope>
    <source>
        <strain evidence="3">LMG 26678</strain>
    </source>
</reference>
<feature type="compositionally biased region" description="Basic and acidic residues" evidence="1">
    <location>
        <begin position="24"/>
        <end position="68"/>
    </location>
</feature>
<evidence type="ECO:0000256" key="1">
    <source>
        <dbReference type="SAM" id="MobiDB-lite"/>
    </source>
</evidence>